<dbReference type="InterPro" id="IPR000683">
    <property type="entry name" value="Gfo/Idh/MocA-like_OxRdtase_N"/>
</dbReference>
<evidence type="ECO:0000313" key="2">
    <source>
        <dbReference type="EMBL" id="AIQ64243.1"/>
    </source>
</evidence>
<organism evidence="2 3">
    <name type="scientific">Paenibacillus stellifer</name>
    <dbReference type="NCBI Taxonomy" id="169760"/>
    <lineage>
        <taxon>Bacteria</taxon>
        <taxon>Bacillati</taxon>
        <taxon>Bacillota</taxon>
        <taxon>Bacilli</taxon>
        <taxon>Bacillales</taxon>
        <taxon>Paenibacillaceae</taxon>
        <taxon>Paenibacillus</taxon>
    </lineage>
</organism>
<name>A0A089LY97_9BACL</name>
<dbReference type="STRING" id="169760.PSTEL_15275"/>
<protein>
    <recommendedName>
        <fullName evidence="1">Gfo/Idh/MocA-like oxidoreductase N-terminal domain-containing protein</fullName>
    </recommendedName>
</protein>
<accession>A0A089LY97</accession>
<dbReference type="PANTHER" id="PTHR43377">
    <property type="entry name" value="BILIVERDIN REDUCTASE A"/>
    <property type="match status" value="1"/>
</dbReference>
<dbReference type="InterPro" id="IPR036291">
    <property type="entry name" value="NAD(P)-bd_dom_sf"/>
</dbReference>
<keyword evidence="3" id="KW-1185">Reference proteome</keyword>
<evidence type="ECO:0000313" key="3">
    <source>
        <dbReference type="Proteomes" id="UP000029507"/>
    </source>
</evidence>
<dbReference type="InterPro" id="IPR051450">
    <property type="entry name" value="Gfo/Idh/MocA_Oxidoreductases"/>
</dbReference>
<dbReference type="KEGG" id="pste:PSTEL_15275"/>
<dbReference type="Pfam" id="PF01408">
    <property type="entry name" value="GFO_IDH_MocA"/>
    <property type="match status" value="1"/>
</dbReference>
<dbReference type="HOGENOM" id="CLU_023194_1_2_9"/>
<dbReference type="Gene3D" id="3.30.360.10">
    <property type="entry name" value="Dihydrodipicolinate Reductase, domain 2"/>
    <property type="match status" value="1"/>
</dbReference>
<dbReference type="SUPFAM" id="SSF51735">
    <property type="entry name" value="NAD(P)-binding Rossmann-fold domains"/>
    <property type="match status" value="1"/>
</dbReference>
<dbReference type="Gene3D" id="3.40.50.720">
    <property type="entry name" value="NAD(P)-binding Rossmann-like Domain"/>
    <property type="match status" value="1"/>
</dbReference>
<dbReference type="PANTHER" id="PTHR43377:SF1">
    <property type="entry name" value="BILIVERDIN REDUCTASE A"/>
    <property type="match status" value="1"/>
</dbReference>
<proteinExistence type="predicted"/>
<dbReference type="Proteomes" id="UP000029507">
    <property type="component" value="Chromosome"/>
</dbReference>
<gene>
    <name evidence="2" type="ORF">PSTEL_15275</name>
</gene>
<sequence length="318" mass="34774">MKIGVLGTGFGAYHAKLLKQMSDVEGITVFGRNQEKLQKLESELGVGISTDLDQVLRDPSIGIIDICLPTPLHCEVAIRAMSYGKQVFCETPVSCTPDESEQMLEAEVKYGQKVLVNRFITFDPAYAYLRECALQSTYGRLLSVSLVRETAPLWGDLGLSKLPLQLMIHELDFAASLASEPALKYAWGTEFPNPGESLVNAVIGYGNASPRVTVTASSGLPPCYPFTVGFEAYFESAKLVYHENCDNGESSLLAYTPEGEHKVELTAADPYAESLKHALQVLGERNGSSSPNEDSPLSLCRAAESLKLSHEITRQIYR</sequence>
<dbReference type="AlphaFoldDB" id="A0A089LY97"/>
<dbReference type="OrthoDB" id="9815825at2"/>
<feature type="domain" description="Gfo/Idh/MocA-like oxidoreductase N-terminal" evidence="1">
    <location>
        <begin position="1"/>
        <end position="117"/>
    </location>
</feature>
<dbReference type="EMBL" id="CP009286">
    <property type="protein sequence ID" value="AIQ64243.1"/>
    <property type="molecule type" value="Genomic_DNA"/>
</dbReference>
<dbReference type="RefSeq" id="WP_038696374.1">
    <property type="nucleotide sequence ID" value="NZ_CP009286.1"/>
</dbReference>
<evidence type="ECO:0000259" key="1">
    <source>
        <dbReference type="Pfam" id="PF01408"/>
    </source>
</evidence>
<reference evidence="2 3" key="1">
    <citation type="submission" date="2014-08" db="EMBL/GenBank/DDBJ databases">
        <title>Comparative genomics of the Paenibacillus odorifer group.</title>
        <authorList>
            <person name="den Bakker H.C."/>
            <person name="Tsai Y.-C."/>
            <person name="Martin N."/>
            <person name="Korlach J."/>
            <person name="Wiedmann M."/>
        </authorList>
    </citation>
    <scope>NUCLEOTIDE SEQUENCE [LARGE SCALE GENOMIC DNA]</scope>
    <source>
        <strain evidence="2 3">DSM 14472</strain>
    </source>
</reference>
<dbReference type="GO" id="GO:0000166">
    <property type="term" value="F:nucleotide binding"/>
    <property type="evidence" value="ECO:0007669"/>
    <property type="project" value="InterPro"/>
</dbReference>